<feature type="non-terminal residue" evidence="2">
    <location>
        <position position="1"/>
    </location>
</feature>
<evidence type="ECO:0000259" key="1">
    <source>
        <dbReference type="PROSITE" id="PS50983"/>
    </source>
</evidence>
<dbReference type="InterPro" id="IPR051030">
    <property type="entry name" value="Vitamin_B12-ABC_binding"/>
</dbReference>
<gene>
    <name evidence="2" type="ORF">METZ01_LOCUS345200</name>
</gene>
<evidence type="ECO:0000313" key="2">
    <source>
        <dbReference type="EMBL" id="SVC92346.1"/>
    </source>
</evidence>
<dbReference type="PANTHER" id="PTHR42860">
    <property type="entry name" value="VITAMIN B12-BINDING PROTEIN"/>
    <property type="match status" value="1"/>
</dbReference>
<feature type="non-terminal residue" evidence="2">
    <location>
        <position position="245"/>
    </location>
</feature>
<proteinExistence type="predicted"/>
<dbReference type="PANTHER" id="PTHR42860:SF1">
    <property type="entry name" value="VITAMIN B12-BINDING PROTEIN"/>
    <property type="match status" value="1"/>
</dbReference>
<dbReference type="EMBL" id="UINC01118901">
    <property type="protein sequence ID" value="SVC92346.1"/>
    <property type="molecule type" value="Genomic_DNA"/>
</dbReference>
<name>A0A382R3V2_9ZZZZ</name>
<organism evidence="2">
    <name type="scientific">marine metagenome</name>
    <dbReference type="NCBI Taxonomy" id="408172"/>
    <lineage>
        <taxon>unclassified sequences</taxon>
        <taxon>metagenomes</taxon>
        <taxon>ecological metagenomes</taxon>
    </lineage>
</organism>
<dbReference type="InterPro" id="IPR002491">
    <property type="entry name" value="ABC_transptr_periplasmic_BD"/>
</dbReference>
<dbReference type="Gene3D" id="3.40.50.1980">
    <property type="entry name" value="Nitrogenase molybdenum iron protein domain"/>
    <property type="match status" value="2"/>
</dbReference>
<feature type="domain" description="Fe/B12 periplasmic-binding" evidence="1">
    <location>
        <begin position="2"/>
        <end position="245"/>
    </location>
</feature>
<accession>A0A382R3V2</accession>
<reference evidence="2" key="1">
    <citation type="submission" date="2018-05" db="EMBL/GenBank/DDBJ databases">
        <authorList>
            <person name="Lanie J.A."/>
            <person name="Ng W.-L."/>
            <person name="Kazmierczak K.M."/>
            <person name="Andrzejewski T.M."/>
            <person name="Davidsen T.M."/>
            <person name="Wayne K.J."/>
            <person name="Tettelin H."/>
            <person name="Glass J.I."/>
            <person name="Rusch D."/>
            <person name="Podicherti R."/>
            <person name="Tsui H.-C.T."/>
            <person name="Winkler M.E."/>
        </authorList>
    </citation>
    <scope>NUCLEOTIDE SEQUENCE</scope>
</reference>
<dbReference type="Pfam" id="PF01497">
    <property type="entry name" value="Peripla_BP_2"/>
    <property type="match status" value="1"/>
</dbReference>
<dbReference type="SUPFAM" id="SSF53807">
    <property type="entry name" value="Helical backbone' metal receptor"/>
    <property type="match status" value="1"/>
</dbReference>
<sequence>MKIVTLLPSATEIVCSIGLRKSLVAVSHECDFPNDVVSLPRITSSIIPDNLSTNQIDACVVKAVRNGDALYQINGDLLSKIKPDLIITQGICDVCAVNVGTVRETMLFLPDLVAANVQILSLSGKNFFGILNDIHQVADATETQNGANQFTQKLQQHWNQLQQTQSMLKPAVLMLEWPNPFYFGGHWVPEMIEVAGGVDIMGTIGLDSGRCTLKEIQEKDPDIIISIACGHDLEQNVKFANKLVA</sequence>
<dbReference type="PROSITE" id="PS50983">
    <property type="entry name" value="FE_B12_PBP"/>
    <property type="match status" value="1"/>
</dbReference>
<protein>
    <recommendedName>
        <fullName evidence="1">Fe/B12 periplasmic-binding domain-containing protein</fullName>
    </recommendedName>
</protein>
<dbReference type="AlphaFoldDB" id="A0A382R3V2"/>